<keyword evidence="3" id="KW-1185">Reference proteome</keyword>
<feature type="transmembrane region" description="Helical" evidence="1">
    <location>
        <begin position="7"/>
        <end position="27"/>
    </location>
</feature>
<evidence type="ECO:0000313" key="3">
    <source>
        <dbReference type="Proteomes" id="UP001469553"/>
    </source>
</evidence>
<keyword evidence="1" id="KW-0472">Membrane</keyword>
<dbReference type="Proteomes" id="UP001469553">
    <property type="component" value="Unassembled WGS sequence"/>
</dbReference>
<sequence length="101" mass="11433">MIFRFDYVLEFQFFPLVFCFHSLPLSASNQLHLVHLHHAISLLASPALCFIYTLLFCSFLVETLQFQFHCSCQACSASVHAKPVLPAIMPSMSMPVSTTTY</sequence>
<dbReference type="EMBL" id="JAHRIP010088486">
    <property type="protein sequence ID" value="MEQ2316300.1"/>
    <property type="molecule type" value="Genomic_DNA"/>
</dbReference>
<gene>
    <name evidence="2" type="ORF">AMECASPLE_031227</name>
</gene>
<protein>
    <submittedName>
        <fullName evidence="2">Uncharacterized protein</fullName>
    </submittedName>
</protein>
<comment type="caution">
    <text evidence="2">The sequence shown here is derived from an EMBL/GenBank/DDBJ whole genome shotgun (WGS) entry which is preliminary data.</text>
</comment>
<keyword evidence="1" id="KW-0812">Transmembrane</keyword>
<organism evidence="2 3">
    <name type="scientific">Ameca splendens</name>
    <dbReference type="NCBI Taxonomy" id="208324"/>
    <lineage>
        <taxon>Eukaryota</taxon>
        <taxon>Metazoa</taxon>
        <taxon>Chordata</taxon>
        <taxon>Craniata</taxon>
        <taxon>Vertebrata</taxon>
        <taxon>Euteleostomi</taxon>
        <taxon>Actinopterygii</taxon>
        <taxon>Neopterygii</taxon>
        <taxon>Teleostei</taxon>
        <taxon>Neoteleostei</taxon>
        <taxon>Acanthomorphata</taxon>
        <taxon>Ovalentaria</taxon>
        <taxon>Atherinomorphae</taxon>
        <taxon>Cyprinodontiformes</taxon>
        <taxon>Goodeidae</taxon>
        <taxon>Ameca</taxon>
    </lineage>
</organism>
<evidence type="ECO:0000313" key="2">
    <source>
        <dbReference type="EMBL" id="MEQ2316300.1"/>
    </source>
</evidence>
<reference evidence="2 3" key="1">
    <citation type="submission" date="2021-06" db="EMBL/GenBank/DDBJ databases">
        <authorList>
            <person name="Palmer J.M."/>
        </authorList>
    </citation>
    <scope>NUCLEOTIDE SEQUENCE [LARGE SCALE GENOMIC DNA]</scope>
    <source>
        <strain evidence="2 3">AS_MEX2019</strain>
        <tissue evidence="2">Muscle</tissue>
    </source>
</reference>
<feature type="transmembrane region" description="Helical" evidence="1">
    <location>
        <begin position="39"/>
        <end position="61"/>
    </location>
</feature>
<evidence type="ECO:0000256" key="1">
    <source>
        <dbReference type="SAM" id="Phobius"/>
    </source>
</evidence>
<proteinExistence type="predicted"/>
<accession>A0ABV1AD85</accession>
<name>A0ABV1AD85_9TELE</name>
<keyword evidence="1" id="KW-1133">Transmembrane helix</keyword>